<evidence type="ECO:0000313" key="1">
    <source>
        <dbReference type="EMBL" id="KAH3786847.1"/>
    </source>
</evidence>
<dbReference type="AlphaFoldDB" id="A0A9D4IW44"/>
<dbReference type="EMBL" id="JAIWYP010000008">
    <property type="protein sequence ID" value="KAH3786847.1"/>
    <property type="molecule type" value="Genomic_DNA"/>
</dbReference>
<evidence type="ECO:0000313" key="2">
    <source>
        <dbReference type="Proteomes" id="UP000828390"/>
    </source>
</evidence>
<gene>
    <name evidence="1" type="ORF">DPMN_164960</name>
</gene>
<organism evidence="1 2">
    <name type="scientific">Dreissena polymorpha</name>
    <name type="common">Zebra mussel</name>
    <name type="synonym">Mytilus polymorpha</name>
    <dbReference type="NCBI Taxonomy" id="45954"/>
    <lineage>
        <taxon>Eukaryota</taxon>
        <taxon>Metazoa</taxon>
        <taxon>Spiralia</taxon>
        <taxon>Lophotrochozoa</taxon>
        <taxon>Mollusca</taxon>
        <taxon>Bivalvia</taxon>
        <taxon>Autobranchia</taxon>
        <taxon>Heteroconchia</taxon>
        <taxon>Euheterodonta</taxon>
        <taxon>Imparidentia</taxon>
        <taxon>Neoheterodontei</taxon>
        <taxon>Myida</taxon>
        <taxon>Dreissenoidea</taxon>
        <taxon>Dreissenidae</taxon>
        <taxon>Dreissena</taxon>
    </lineage>
</organism>
<dbReference type="Proteomes" id="UP000828390">
    <property type="component" value="Unassembled WGS sequence"/>
</dbReference>
<reference evidence="1" key="2">
    <citation type="submission" date="2020-11" db="EMBL/GenBank/DDBJ databases">
        <authorList>
            <person name="McCartney M.A."/>
            <person name="Auch B."/>
            <person name="Kono T."/>
            <person name="Mallez S."/>
            <person name="Becker A."/>
            <person name="Gohl D.M."/>
            <person name="Silverstein K.A.T."/>
            <person name="Koren S."/>
            <person name="Bechman K.B."/>
            <person name="Herman A."/>
            <person name="Abrahante J.E."/>
            <person name="Garbe J."/>
        </authorList>
    </citation>
    <scope>NUCLEOTIDE SEQUENCE</scope>
    <source>
        <strain evidence="1">Duluth1</strain>
        <tissue evidence="1">Whole animal</tissue>
    </source>
</reference>
<comment type="caution">
    <text evidence="1">The sequence shown here is derived from an EMBL/GenBank/DDBJ whole genome shotgun (WGS) entry which is preliminary data.</text>
</comment>
<name>A0A9D4IW44_DREPO</name>
<reference evidence="1" key="1">
    <citation type="journal article" date="2019" name="bioRxiv">
        <title>The Genome of the Zebra Mussel, Dreissena polymorpha: A Resource for Invasive Species Research.</title>
        <authorList>
            <person name="McCartney M.A."/>
            <person name="Auch B."/>
            <person name="Kono T."/>
            <person name="Mallez S."/>
            <person name="Zhang Y."/>
            <person name="Obille A."/>
            <person name="Becker A."/>
            <person name="Abrahante J.E."/>
            <person name="Garbe J."/>
            <person name="Badalamenti J.P."/>
            <person name="Herman A."/>
            <person name="Mangelson H."/>
            <person name="Liachko I."/>
            <person name="Sullivan S."/>
            <person name="Sone E.D."/>
            <person name="Koren S."/>
            <person name="Silverstein K.A.T."/>
            <person name="Beckman K.B."/>
            <person name="Gohl D.M."/>
        </authorList>
    </citation>
    <scope>NUCLEOTIDE SEQUENCE</scope>
    <source>
        <strain evidence="1">Duluth1</strain>
        <tissue evidence="1">Whole animal</tissue>
    </source>
</reference>
<sequence>MVLNSGYTVSSTTRILSTAAHTIISIAAHIINSENHGTHRLPHNSQKRIRWSALRVILSAGQI</sequence>
<accession>A0A9D4IW44</accession>
<keyword evidence="2" id="KW-1185">Reference proteome</keyword>
<protein>
    <submittedName>
        <fullName evidence="1">Uncharacterized protein</fullName>
    </submittedName>
</protein>
<proteinExistence type="predicted"/>